<protein>
    <submittedName>
        <fullName evidence="2">Glucokinase</fullName>
        <ecNumber evidence="2">2.7.1.2</ecNumber>
    </submittedName>
</protein>
<keyword evidence="3" id="KW-1185">Reference proteome</keyword>
<dbReference type="PANTHER" id="PTHR18964:SF149">
    <property type="entry name" value="BIFUNCTIONAL UDP-N-ACETYLGLUCOSAMINE 2-EPIMERASE_N-ACETYLMANNOSAMINE KINASE"/>
    <property type="match status" value="1"/>
</dbReference>
<gene>
    <name evidence="2" type="primary">glcK_3</name>
    <name evidence="2" type="ORF">Pan14r_43950</name>
</gene>
<name>A0A5C5YAW3_9PLAN</name>
<keyword evidence="2" id="KW-0418">Kinase</keyword>
<dbReference type="Gene3D" id="3.30.420.40">
    <property type="match status" value="2"/>
</dbReference>
<dbReference type="PANTHER" id="PTHR18964">
    <property type="entry name" value="ROK (REPRESSOR, ORF, KINASE) FAMILY"/>
    <property type="match status" value="1"/>
</dbReference>
<dbReference type="InterPro" id="IPR049874">
    <property type="entry name" value="ROK_cs"/>
</dbReference>
<dbReference type="EMBL" id="SJPL01000001">
    <property type="protein sequence ID" value="TWT72078.1"/>
    <property type="molecule type" value="Genomic_DNA"/>
</dbReference>
<accession>A0A5C5YAW3</accession>
<dbReference type="RefSeq" id="WP_197203912.1">
    <property type="nucleotide sequence ID" value="NZ_SJPL01000001.1"/>
</dbReference>
<evidence type="ECO:0000313" key="2">
    <source>
        <dbReference type="EMBL" id="TWT72078.1"/>
    </source>
</evidence>
<keyword evidence="2" id="KW-0808">Transferase</keyword>
<dbReference type="EC" id="2.7.1.2" evidence="2"/>
<sequence length="348" mass="36023">MPSLITPKAAAANETMSHEYVLGIDVGGTDVKVGLFDYQGQIVASDRTPTPSLGTPIAVFEHALRFGNNALGAEKTATSKDHCQITAVGLAVPGVLDQATCQLKEVVNLPGWLNVPLLDQMQAQTGLPCAVLNDANAAALAEHAMRNLGHQSLALVTLGTGIGCGLVLGGRPYGGDHGCAGELGHIAIDFGDASWPCTCGSRGHLETYAGAAGVQRRLKDRIADGVAANEPADITPREIARRAEAGDPHCIATIRETAAYVGRAIGMLCQSVDPAVVLLGGAMTFGGPDRPTGRKFLDDVIAEVRATTLVQVGTQVTIDFASLKNNAGMIGAAKFASLAAQIDHDAHH</sequence>
<proteinExistence type="inferred from homology"/>
<dbReference type="Pfam" id="PF00480">
    <property type="entry name" value="ROK"/>
    <property type="match status" value="1"/>
</dbReference>
<dbReference type="Proteomes" id="UP000317238">
    <property type="component" value="Unassembled WGS sequence"/>
</dbReference>
<dbReference type="GO" id="GO:0004340">
    <property type="term" value="F:glucokinase activity"/>
    <property type="evidence" value="ECO:0007669"/>
    <property type="project" value="UniProtKB-EC"/>
</dbReference>
<reference evidence="2 3" key="1">
    <citation type="submission" date="2019-02" db="EMBL/GenBank/DDBJ databases">
        <title>Deep-cultivation of Planctomycetes and their phenomic and genomic characterization uncovers novel biology.</title>
        <authorList>
            <person name="Wiegand S."/>
            <person name="Jogler M."/>
            <person name="Boedeker C."/>
            <person name="Pinto D."/>
            <person name="Vollmers J."/>
            <person name="Rivas-Marin E."/>
            <person name="Kohn T."/>
            <person name="Peeters S.H."/>
            <person name="Heuer A."/>
            <person name="Rast P."/>
            <person name="Oberbeckmann S."/>
            <person name="Bunk B."/>
            <person name="Jeske O."/>
            <person name="Meyerdierks A."/>
            <person name="Storesund J.E."/>
            <person name="Kallscheuer N."/>
            <person name="Luecker S."/>
            <person name="Lage O.M."/>
            <person name="Pohl T."/>
            <person name="Merkel B.J."/>
            <person name="Hornburger P."/>
            <person name="Mueller R.-W."/>
            <person name="Bruemmer F."/>
            <person name="Labrenz M."/>
            <person name="Spormann A.M."/>
            <person name="Op Den Camp H."/>
            <person name="Overmann J."/>
            <person name="Amann R."/>
            <person name="Jetten M.S.M."/>
            <person name="Mascher T."/>
            <person name="Medema M.H."/>
            <person name="Devos D.P."/>
            <person name="Kaster A.-K."/>
            <person name="Ovreas L."/>
            <person name="Rohde M."/>
            <person name="Galperin M.Y."/>
            <person name="Jogler C."/>
        </authorList>
    </citation>
    <scope>NUCLEOTIDE SEQUENCE [LARGE SCALE GENOMIC DNA]</scope>
    <source>
        <strain evidence="2 3">Pan14r</strain>
    </source>
</reference>
<organism evidence="2 3">
    <name type="scientific">Crateriforma conspicua</name>
    <dbReference type="NCBI Taxonomy" id="2527996"/>
    <lineage>
        <taxon>Bacteria</taxon>
        <taxon>Pseudomonadati</taxon>
        <taxon>Planctomycetota</taxon>
        <taxon>Planctomycetia</taxon>
        <taxon>Planctomycetales</taxon>
        <taxon>Planctomycetaceae</taxon>
        <taxon>Crateriforma</taxon>
    </lineage>
</organism>
<comment type="caution">
    <text evidence="2">The sequence shown here is derived from an EMBL/GenBank/DDBJ whole genome shotgun (WGS) entry which is preliminary data.</text>
</comment>
<comment type="similarity">
    <text evidence="1">Belongs to the ROK (NagC/XylR) family.</text>
</comment>
<dbReference type="SUPFAM" id="SSF53067">
    <property type="entry name" value="Actin-like ATPase domain"/>
    <property type="match status" value="1"/>
</dbReference>
<dbReference type="InterPro" id="IPR043129">
    <property type="entry name" value="ATPase_NBD"/>
</dbReference>
<dbReference type="AlphaFoldDB" id="A0A5C5YAW3"/>
<evidence type="ECO:0000313" key="3">
    <source>
        <dbReference type="Proteomes" id="UP000317238"/>
    </source>
</evidence>
<evidence type="ECO:0000256" key="1">
    <source>
        <dbReference type="ARBA" id="ARBA00006479"/>
    </source>
</evidence>
<dbReference type="InterPro" id="IPR000600">
    <property type="entry name" value="ROK"/>
</dbReference>
<dbReference type="PROSITE" id="PS01125">
    <property type="entry name" value="ROK"/>
    <property type="match status" value="1"/>
</dbReference>